<reference evidence="7 8" key="1">
    <citation type="submission" date="2019-09" db="EMBL/GenBank/DDBJ databases">
        <authorList>
            <person name="Depoorter E."/>
        </authorList>
    </citation>
    <scope>NUCLEOTIDE SEQUENCE [LARGE SCALE GENOMIC DNA]</scope>
    <source>
        <strain evidence="7">LMG 30113</strain>
    </source>
</reference>
<dbReference type="GO" id="GO:0003677">
    <property type="term" value="F:DNA binding"/>
    <property type="evidence" value="ECO:0007669"/>
    <property type="project" value="InterPro"/>
</dbReference>
<dbReference type="NCBIfam" id="NF005448">
    <property type="entry name" value="PRK07037.1"/>
    <property type="match status" value="1"/>
</dbReference>
<dbReference type="EMBL" id="CABVQD010000003">
    <property type="protein sequence ID" value="VWB33970.1"/>
    <property type="molecule type" value="Genomic_DNA"/>
</dbReference>
<keyword evidence="8" id="KW-1185">Reference proteome</keyword>
<dbReference type="Gene3D" id="1.10.10.10">
    <property type="entry name" value="Winged helix-like DNA-binding domain superfamily/Winged helix DNA-binding domain"/>
    <property type="match status" value="1"/>
</dbReference>
<evidence type="ECO:0000259" key="5">
    <source>
        <dbReference type="Pfam" id="PF04542"/>
    </source>
</evidence>
<evidence type="ECO:0000256" key="2">
    <source>
        <dbReference type="ARBA" id="ARBA00023015"/>
    </source>
</evidence>
<dbReference type="InterPro" id="IPR013324">
    <property type="entry name" value="RNA_pol_sigma_r3/r4-like"/>
</dbReference>
<dbReference type="InterPro" id="IPR007627">
    <property type="entry name" value="RNA_pol_sigma70_r2"/>
</dbReference>
<accession>A0A6J5DN89</accession>
<dbReference type="Proteomes" id="UP000494330">
    <property type="component" value="Unassembled WGS sequence"/>
</dbReference>
<dbReference type="GO" id="GO:0006352">
    <property type="term" value="P:DNA-templated transcription initiation"/>
    <property type="evidence" value="ECO:0007669"/>
    <property type="project" value="InterPro"/>
</dbReference>
<dbReference type="GO" id="GO:0016987">
    <property type="term" value="F:sigma factor activity"/>
    <property type="evidence" value="ECO:0007669"/>
    <property type="project" value="UniProtKB-KW"/>
</dbReference>
<dbReference type="PANTHER" id="PTHR43133">
    <property type="entry name" value="RNA POLYMERASE ECF-TYPE SIGMA FACTO"/>
    <property type="match status" value="1"/>
</dbReference>
<proteinExistence type="inferred from homology"/>
<dbReference type="RefSeq" id="WP_081894933.1">
    <property type="nucleotide sequence ID" value="NZ_CABVQD010000003.1"/>
</dbReference>
<evidence type="ECO:0000256" key="1">
    <source>
        <dbReference type="ARBA" id="ARBA00010641"/>
    </source>
</evidence>
<name>A0A6J5DN89_9BURK</name>
<sequence>MGFDMGCIDIDRGPAVQEPIGGRGQELTHALLASRRALIDTATRIVGCRRRGEDVVHDVWVKLEEGCEACDVRQPGGYVARMVRNHAIDRCRRMNLEACHWAPEEAGLEVPAEAPSPEQTNMVREAMCELSDALDALPERSRTAFCMYYVYGYTQREISDQLGVSSTLVNCMVRDATAHCRSRLEPYYRADRM</sequence>
<feature type="domain" description="RNA polymerase sigma factor 70 region 4 type 2" evidence="6">
    <location>
        <begin position="130"/>
        <end position="174"/>
    </location>
</feature>
<evidence type="ECO:0000256" key="3">
    <source>
        <dbReference type="ARBA" id="ARBA00023082"/>
    </source>
</evidence>
<dbReference type="AlphaFoldDB" id="A0A6J5DN89"/>
<dbReference type="InterPro" id="IPR013249">
    <property type="entry name" value="RNA_pol_sigma70_r4_t2"/>
</dbReference>
<dbReference type="NCBIfam" id="TIGR02937">
    <property type="entry name" value="sigma70-ECF"/>
    <property type="match status" value="1"/>
</dbReference>
<organism evidence="7 8">
    <name type="scientific">Burkholderia paludis</name>
    <dbReference type="NCBI Taxonomy" id="1506587"/>
    <lineage>
        <taxon>Bacteria</taxon>
        <taxon>Pseudomonadati</taxon>
        <taxon>Pseudomonadota</taxon>
        <taxon>Betaproteobacteria</taxon>
        <taxon>Burkholderiales</taxon>
        <taxon>Burkholderiaceae</taxon>
        <taxon>Burkholderia</taxon>
        <taxon>Burkholderia cepacia complex</taxon>
    </lineage>
</organism>
<dbReference type="Pfam" id="PF08281">
    <property type="entry name" value="Sigma70_r4_2"/>
    <property type="match status" value="1"/>
</dbReference>
<dbReference type="SUPFAM" id="SSF88946">
    <property type="entry name" value="Sigma2 domain of RNA polymerase sigma factors"/>
    <property type="match status" value="1"/>
</dbReference>
<dbReference type="InterPro" id="IPR013325">
    <property type="entry name" value="RNA_pol_sigma_r2"/>
</dbReference>
<feature type="domain" description="RNA polymerase sigma-70 region 2" evidence="5">
    <location>
        <begin position="35"/>
        <end position="93"/>
    </location>
</feature>
<dbReference type="Gene3D" id="1.10.1740.10">
    <property type="match status" value="1"/>
</dbReference>
<protein>
    <submittedName>
        <fullName evidence="7">Extracytoplasmic-function sigma-70 factor</fullName>
    </submittedName>
</protein>
<dbReference type="Pfam" id="PF04542">
    <property type="entry name" value="Sigma70_r2"/>
    <property type="match status" value="1"/>
</dbReference>
<dbReference type="SUPFAM" id="SSF88659">
    <property type="entry name" value="Sigma3 and sigma4 domains of RNA polymerase sigma factors"/>
    <property type="match status" value="1"/>
</dbReference>
<comment type="similarity">
    <text evidence="1">Belongs to the sigma-70 factor family. ECF subfamily.</text>
</comment>
<dbReference type="InterPro" id="IPR036388">
    <property type="entry name" value="WH-like_DNA-bd_sf"/>
</dbReference>
<keyword evidence="2" id="KW-0805">Transcription regulation</keyword>
<gene>
    <name evidence="7" type="ORF">BPA30113_01337</name>
</gene>
<dbReference type="InterPro" id="IPR014284">
    <property type="entry name" value="RNA_pol_sigma-70_dom"/>
</dbReference>
<dbReference type="CDD" id="cd06171">
    <property type="entry name" value="Sigma70_r4"/>
    <property type="match status" value="1"/>
</dbReference>
<keyword evidence="3" id="KW-0731">Sigma factor</keyword>
<evidence type="ECO:0000259" key="6">
    <source>
        <dbReference type="Pfam" id="PF08281"/>
    </source>
</evidence>
<evidence type="ECO:0000256" key="4">
    <source>
        <dbReference type="ARBA" id="ARBA00023163"/>
    </source>
</evidence>
<evidence type="ECO:0000313" key="8">
    <source>
        <dbReference type="Proteomes" id="UP000494330"/>
    </source>
</evidence>
<evidence type="ECO:0000313" key="7">
    <source>
        <dbReference type="EMBL" id="VWB33970.1"/>
    </source>
</evidence>
<dbReference type="InterPro" id="IPR039425">
    <property type="entry name" value="RNA_pol_sigma-70-like"/>
</dbReference>
<keyword evidence="4" id="KW-0804">Transcription</keyword>
<dbReference type="PANTHER" id="PTHR43133:SF63">
    <property type="entry name" value="RNA POLYMERASE SIGMA FACTOR FECI-RELATED"/>
    <property type="match status" value="1"/>
</dbReference>